<name>A0A016WPT1_9BILA</name>
<sequence length="102" mass="12223">MRWRTDFVKRTMTCLYLPDVLERLEFGNEDLGYLDGQWRLMADSKTIKASSSRWTRPGSARFFEDQTKTRRSYSARAYQDREREEEKKEKIQIPSINVIHVT</sequence>
<accession>A0A016WPT1</accession>
<reference evidence="2" key="1">
    <citation type="journal article" date="2015" name="Nat. Genet.">
        <title>The genome and transcriptome of the zoonotic hookworm Ancylostoma ceylanicum identify infection-specific gene families.</title>
        <authorList>
            <person name="Schwarz E.M."/>
            <person name="Hu Y."/>
            <person name="Antoshechkin I."/>
            <person name="Miller M.M."/>
            <person name="Sternberg P.W."/>
            <person name="Aroian R.V."/>
        </authorList>
    </citation>
    <scope>NUCLEOTIDE SEQUENCE</scope>
    <source>
        <strain evidence="2">HY135</strain>
    </source>
</reference>
<evidence type="ECO:0000313" key="2">
    <source>
        <dbReference type="Proteomes" id="UP000024635"/>
    </source>
</evidence>
<evidence type="ECO:0000313" key="1">
    <source>
        <dbReference type="EMBL" id="EYC41829.1"/>
    </source>
</evidence>
<dbReference type="EMBL" id="JARK01000154">
    <property type="protein sequence ID" value="EYC41829.1"/>
    <property type="molecule type" value="Genomic_DNA"/>
</dbReference>
<organism evidence="1 2">
    <name type="scientific">Ancylostoma ceylanicum</name>
    <dbReference type="NCBI Taxonomy" id="53326"/>
    <lineage>
        <taxon>Eukaryota</taxon>
        <taxon>Metazoa</taxon>
        <taxon>Ecdysozoa</taxon>
        <taxon>Nematoda</taxon>
        <taxon>Chromadorea</taxon>
        <taxon>Rhabditida</taxon>
        <taxon>Rhabditina</taxon>
        <taxon>Rhabditomorpha</taxon>
        <taxon>Strongyloidea</taxon>
        <taxon>Ancylostomatidae</taxon>
        <taxon>Ancylostomatinae</taxon>
        <taxon>Ancylostoma</taxon>
    </lineage>
</organism>
<gene>
    <name evidence="1" type="primary">Acey_s0554.g3366</name>
    <name evidence="1" type="ORF">Y032_0554g3366</name>
</gene>
<comment type="caution">
    <text evidence="1">The sequence shown here is derived from an EMBL/GenBank/DDBJ whole genome shotgun (WGS) entry which is preliminary data.</text>
</comment>
<keyword evidence="2" id="KW-1185">Reference proteome</keyword>
<dbReference type="Proteomes" id="UP000024635">
    <property type="component" value="Unassembled WGS sequence"/>
</dbReference>
<dbReference type="AlphaFoldDB" id="A0A016WPT1"/>
<proteinExistence type="predicted"/>
<protein>
    <submittedName>
        <fullName evidence="1">Uncharacterized protein</fullName>
    </submittedName>
</protein>